<dbReference type="SUPFAM" id="SSF52540">
    <property type="entry name" value="P-loop containing nucleoside triphosphate hydrolases"/>
    <property type="match status" value="1"/>
</dbReference>
<protein>
    <submittedName>
        <fullName evidence="2">Uncharacterized protein</fullName>
    </submittedName>
</protein>
<dbReference type="AlphaFoldDB" id="A0A9P4GLL1"/>
<dbReference type="RefSeq" id="XP_040789997.1">
    <property type="nucleotide sequence ID" value="XM_040930039.1"/>
</dbReference>
<dbReference type="PANTHER" id="PTHR36681:SF3">
    <property type="entry name" value="NUCLEAR GTPASE, GERMINAL CENTER-ASSOCIATED, TANDEM DUPLICATE 3"/>
    <property type="match status" value="1"/>
</dbReference>
<evidence type="ECO:0000313" key="2">
    <source>
        <dbReference type="EMBL" id="KAF1847434.1"/>
    </source>
</evidence>
<organism evidence="2 3">
    <name type="scientific">Cucurbitaria berberidis CBS 394.84</name>
    <dbReference type="NCBI Taxonomy" id="1168544"/>
    <lineage>
        <taxon>Eukaryota</taxon>
        <taxon>Fungi</taxon>
        <taxon>Dikarya</taxon>
        <taxon>Ascomycota</taxon>
        <taxon>Pezizomycotina</taxon>
        <taxon>Dothideomycetes</taxon>
        <taxon>Pleosporomycetidae</taxon>
        <taxon>Pleosporales</taxon>
        <taxon>Pleosporineae</taxon>
        <taxon>Cucurbitariaceae</taxon>
        <taxon>Cucurbitaria</taxon>
    </lineage>
</organism>
<dbReference type="Gene3D" id="3.40.50.300">
    <property type="entry name" value="P-loop containing nucleotide triphosphate hydrolases"/>
    <property type="match status" value="1"/>
</dbReference>
<dbReference type="GeneID" id="63847291"/>
<dbReference type="EMBL" id="ML976615">
    <property type="protein sequence ID" value="KAF1847434.1"/>
    <property type="molecule type" value="Genomic_DNA"/>
</dbReference>
<dbReference type="OrthoDB" id="3598281at2759"/>
<dbReference type="Proteomes" id="UP000800039">
    <property type="component" value="Unassembled WGS sequence"/>
</dbReference>
<sequence length="902" mass="102841">MTLERFLEWLKTQPPLKPYDAATEDPPDHPWFRLPKATIDEGLKDFSLLVVHCLKDAPRDDKELQHVLQTAKSLAQVPLGPPVAVAFVGPQGAGKSLLLCAIFDSDGLSLTGADGKACTSSKYFGEIQFLDAKRLEAMFDELCRHYYFYHHADDDSDDEDLAPSNASGRKQNVDGLKDTAEDILTALWGSKARFEENWSPESYKSGEFVRLCRLKFEEALRAENTSNQGIATKMGVDQHEILGHLKPFITQVKGKHCLWPLVDDVKISFHHPLLEQNLEIIDLPGCGDTNAQRARHIEDLRDRVSFEVIIADTARIESDHMFIEQARAAIHQHGTHNVQLVATKIDALDANQLMQYTGEPYDTIKRYIKEIDEKEEQAMDDEDVETMILRDRLRKYKAYLMRSLKQHKVAERAEAISQGINAKLQGRTAAAPSLYHSSAFEYMEWTTKLKINYSNQPALSPEETGITQLRKKLKSLPAEQNLKGYDDHLHYGLQTLINKAKRTVQQQDRDDSFRTIADAIELLGKKFLVRLLTELKTAFQKISDKSIAKLNPDVPTFKSRVEGKIENDWCNLKFFAFNRVLKGRGIVAKGVTQAKGLEQGRNWNRELSEVLAPGFSKWYNAHIASMEPMESALRVAVDQLHQYTIATIDESTANIVTIDQAKKRWGPYREKIQARMMILMAEVRRIEKRTLDWATMQSAQYNNLVGSITDAWYDDIFHAAPALKPAVPGKKKQYVKPGKFQYQKDRMATHFVKSKDPFVDRALNQFQGQFDEDIKELLDKRFADVTKQLEDFANYLRGKAPLDYVMTYDGVAIRAQLEQLIPGLEEKANNLRALLPQRVKEEEHTARCDSTTVIDVKDGTAEFQAIYENVAKQKQHDQARGSKRGIERALESRAKRTRYERS</sequence>
<name>A0A9P4GLL1_9PLEO</name>
<accession>A0A9P4GLL1</accession>
<gene>
    <name evidence="2" type="ORF">K460DRAFT_306593</name>
</gene>
<reference evidence="2" key="1">
    <citation type="submission" date="2020-01" db="EMBL/GenBank/DDBJ databases">
        <authorList>
            <consortium name="DOE Joint Genome Institute"/>
            <person name="Haridas S."/>
            <person name="Albert R."/>
            <person name="Binder M."/>
            <person name="Bloem J."/>
            <person name="Labutti K."/>
            <person name="Salamov A."/>
            <person name="Andreopoulos B."/>
            <person name="Baker S.E."/>
            <person name="Barry K."/>
            <person name="Bills G."/>
            <person name="Bluhm B.H."/>
            <person name="Cannon C."/>
            <person name="Castanera R."/>
            <person name="Culley D.E."/>
            <person name="Daum C."/>
            <person name="Ezra D."/>
            <person name="Gonzalez J.B."/>
            <person name="Henrissat B."/>
            <person name="Kuo A."/>
            <person name="Liang C."/>
            <person name="Lipzen A."/>
            <person name="Lutzoni F."/>
            <person name="Magnuson J."/>
            <person name="Mondo S."/>
            <person name="Nolan M."/>
            <person name="Ohm R."/>
            <person name="Pangilinan J."/>
            <person name="Park H.-J."/>
            <person name="Ramirez L."/>
            <person name="Alfaro M."/>
            <person name="Sun H."/>
            <person name="Tritt A."/>
            <person name="Yoshinaga Y."/>
            <person name="Zwiers L.-H."/>
            <person name="Turgeon B.G."/>
            <person name="Goodwin S.B."/>
            <person name="Spatafora J.W."/>
            <person name="Crous P.W."/>
            <person name="Grigoriev I.V."/>
        </authorList>
    </citation>
    <scope>NUCLEOTIDE SEQUENCE</scope>
    <source>
        <strain evidence="2">CBS 394.84</strain>
    </source>
</reference>
<feature type="region of interest" description="Disordered" evidence="1">
    <location>
        <begin position="874"/>
        <end position="902"/>
    </location>
</feature>
<dbReference type="InterPro" id="IPR027417">
    <property type="entry name" value="P-loop_NTPase"/>
</dbReference>
<keyword evidence="3" id="KW-1185">Reference proteome</keyword>
<evidence type="ECO:0000313" key="3">
    <source>
        <dbReference type="Proteomes" id="UP000800039"/>
    </source>
</evidence>
<dbReference type="PANTHER" id="PTHR36681">
    <property type="entry name" value="NUCLEAR GTPASE, GERMINAL CENTER-ASSOCIATED, TANDEM DUPLICATE 3"/>
    <property type="match status" value="1"/>
</dbReference>
<comment type="caution">
    <text evidence="2">The sequence shown here is derived from an EMBL/GenBank/DDBJ whole genome shotgun (WGS) entry which is preliminary data.</text>
</comment>
<proteinExistence type="predicted"/>
<evidence type="ECO:0000256" key="1">
    <source>
        <dbReference type="SAM" id="MobiDB-lite"/>
    </source>
</evidence>